<dbReference type="GO" id="GO:0016491">
    <property type="term" value="F:oxidoreductase activity"/>
    <property type="evidence" value="ECO:0007669"/>
    <property type="project" value="InterPro"/>
</dbReference>
<name>A0AAW1NNQ3_9CHLO</name>
<dbReference type="InterPro" id="IPR044053">
    <property type="entry name" value="AsaB-like"/>
</dbReference>
<accession>A0AAW1NNQ3</accession>
<organism evidence="2 3">
    <name type="scientific">Symbiochloris irregularis</name>
    <dbReference type="NCBI Taxonomy" id="706552"/>
    <lineage>
        <taxon>Eukaryota</taxon>
        <taxon>Viridiplantae</taxon>
        <taxon>Chlorophyta</taxon>
        <taxon>core chlorophytes</taxon>
        <taxon>Trebouxiophyceae</taxon>
        <taxon>Trebouxiales</taxon>
        <taxon>Trebouxiaceae</taxon>
        <taxon>Symbiochloris</taxon>
    </lineage>
</organism>
<dbReference type="PANTHER" id="PTHR34598:SF3">
    <property type="entry name" value="OXIDOREDUCTASE AN1597"/>
    <property type="match status" value="1"/>
</dbReference>
<dbReference type="NCBIfam" id="NF041278">
    <property type="entry name" value="CmcJ_NvfI_EfuI"/>
    <property type="match status" value="1"/>
</dbReference>
<reference evidence="2 3" key="1">
    <citation type="journal article" date="2024" name="Nat. Commun.">
        <title>Phylogenomics reveals the evolutionary origins of lichenization in chlorophyte algae.</title>
        <authorList>
            <person name="Puginier C."/>
            <person name="Libourel C."/>
            <person name="Otte J."/>
            <person name="Skaloud P."/>
            <person name="Haon M."/>
            <person name="Grisel S."/>
            <person name="Petersen M."/>
            <person name="Berrin J.G."/>
            <person name="Delaux P.M."/>
            <person name="Dal Grande F."/>
            <person name="Keller J."/>
        </authorList>
    </citation>
    <scope>NUCLEOTIDE SEQUENCE [LARGE SCALE GENOMIC DNA]</scope>
    <source>
        <strain evidence="2 3">SAG 2036</strain>
    </source>
</reference>
<evidence type="ECO:0000313" key="3">
    <source>
        <dbReference type="Proteomes" id="UP001465755"/>
    </source>
</evidence>
<dbReference type="PANTHER" id="PTHR34598">
    <property type="entry name" value="BLL6449 PROTEIN"/>
    <property type="match status" value="1"/>
</dbReference>
<sequence length="316" mass="35462">MATTCAKILSPAGHRKRRYPAGHAARALAVTPSAVSTNVQYVPPPGEGEAYVRAYSSDCTARHTTNFGKDIRTVEVKDARLAAKAFDLHRDGFTLSRLKVPTLDWKNAEEVKRWYYPLALQLVKDVSGASEVCPAYTGPSRLAHVLREGKVNLRTERRSNELAMHQPNNMVHVDFTAESGPERLAEGLPREAKELLQQRFAIVQVWRPIVGPVQESPLAFVDACSVELEDLVPVRLDHPERQSAFYALQYSPRHRFYYYKGMTASEAVVFKSHDSCSQSIARFSPHCAFHDPSTSETAAKRQSVEFRALAFFKDKM</sequence>
<proteinExistence type="inferred from homology"/>
<protein>
    <recommendedName>
        <fullName evidence="4">Methyltransferase</fullName>
    </recommendedName>
</protein>
<evidence type="ECO:0008006" key="4">
    <source>
        <dbReference type="Google" id="ProtNLM"/>
    </source>
</evidence>
<comment type="similarity">
    <text evidence="1">Belongs to the asaB hydroxylase/desaturase family.</text>
</comment>
<dbReference type="AlphaFoldDB" id="A0AAW1NNQ3"/>
<evidence type="ECO:0000313" key="2">
    <source>
        <dbReference type="EMBL" id="KAK9791391.1"/>
    </source>
</evidence>
<dbReference type="Proteomes" id="UP001465755">
    <property type="component" value="Unassembled WGS sequence"/>
</dbReference>
<comment type="caution">
    <text evidence="2">The sequence shown here is derived from an EMBL/GenBank/DDBJ whole genome shotgun (WGS) entry which is preliminary data.</text>
</comment>
<evidence type="ECO:0000256" key="1">
    <source>
        <dbReference type="ARBA" id="ARBA00023604"/>
    </source>
</evidence>
<dbReference type="EMBL" id="JALJOQ010000177">
    <property type="protein sequence ID" value="KAK9791391.1"/>
    <property type="molecule type" value="Genomic_DNA"/>
</dbReference>
<keyword evidence="3" id="KW-1185">Reference proteome</keyword>
<gene>
    <name evidence="2" type="ORF">WJX73_001261</name>
</gene>